<dbReference type="EC" id="3.5.1.28" evidence="2"/>
<dbReference type="GO" id="GO:0008745">
    <property type="term" value="F:N-acetylmuramoyl-L-alanine amidase activity"/>
    <property type="evidence" value="ECO:0007669"/>
    <property type="project" value="UniProtKB-EC"/>
</dbReference>
<comment type="catalytic activity">
    <reaction evidence="1">
        <text>Hydrolyzes the link between N-acetylmuramoyl residues and L-amino acid residues in certain cell-wall glycopeptides.</text>
        <dbReference type="EC" id="3.5.1.28"/>
    </reaction>
</comment>
<reference evidence="6" key="1">
    <citation type="submission" date="2020-05" db="EMBL/GenBank/DDBJ databases">
        <authorList>
            <person name="Chiriac C."/>
            <person name="Salcher M."/>
            <person name="Ghai R."/>
            <person name="Kavagutti S V."/>
        </authorList>
    </citation>
    <scope>NUCLEOTIDE SEQUENCE</scope>
</reference>
<dbReference type="InterPro" id="IPR036505">
    <property type="entry name" value="Amidase/PGRP_sf"/>
</dbReference>
<keyword evidence="4" id="KW-0961">Cell wall biogenesis/degradation</keyword>
<dbReference type="GO" id="GO:0009253">
    <property type="term" value="P:peptidoglycan catabolic process"/>
    <property type="evidence" value="ECO:0007669"/>
    <property type="project" value="InterPro"/>
</dbReference>
<dbReference type="SUPFAM" id="SSF55846">
    <property type="entry name" value="N-acetylmuramoyl-L-alanine amidase-like"/>
    <property type="match status" value="1"/>
</dbReference>
<dbReference type="PANTHER" id="PTHR30417:SF1">
    <property type="entry name" value="N-ACETYLMURAMOYL-L-ALANINE AMIDASE AMID"/>
    <property type="match status" value="1"/>
</dbReference>
<dbReference type="GO" id="GO:0009254">
    <property type="term" value="P:peptidoglycan turnover"/>
    <property type="evidence" value="ECO:0007669"/>
    <property type="project" value="TreeGrafter"/>
</dbReference>
<protein>
    <recommendedName>
        <fullName evidence="2">N-acetylmuramoyl-L-alanine amidase</fullName>
        <ecNumber evidence="2">3.5.1.28</ecNumber>
    </recommendedName>
</protein>
<dbReference type="InterPro" id="IPR002502">
    <property type="entry name" value="Amidase_domain"/>
</dbReference>
<evidence type="ECO:0000256" key="4">
    <source>
        <dbReference type="ARBA" id="ARBA00023316"/>
    </source>
</evidence>
<accession>A0A6J7ENZ9</accession>
<gene>
    <name evidence="6" type="ORF">UFOPK3444_01448</name>
</gene>
<dbReference type="Pfam" id="PF01510">
    <property type="entry name" value="Amidase_2"/>
    <property type="match status" value="1"/>
</dbReference>
<evidence type="ECO:0000259" key="5">
    <source>
        <dbReference type="Pfam" id="PF01510"/>
    </source>
</evidence>
<feature type="domain" description="N-acetylmuramoyl-L-alanine amidase" evidence="5">
    <location>
        <begin position="66"/>
        <end position="179"/>
    </location>
</feature>
<sequence>MGPVTALLASFSLLFTGGIAQTPVHAAGSLRPPINHRWIPYGHKRKSEMAAYARRHYGTRSNVLHPRVLVEHWTQSTTASPVFDEFRSDTPDIELHELPGLCSHFIVDTNGRIYQLVPLGVMCRHTVGLNDRAIGVENVGMSDSGVMNNTAQRTATVRLARFLRCRFKIQVRDIIGHSESLRSRFHHERVRSLRGQTHDDMQRATMNRFRAMVARTSCG</sequence>
<organism evidence="6">
    <name type="scientific">freshwater metagenome</name>
    <dbReference type="NCBI Taxonomy" id="449393"/>
    <lineage>
        <taxon>unclassified sequences</taxon>
        <taxon>metagenomes</taxon>
        <taxon>ecological metagenomes</taxon>
    </lineage>
</organism>
<evidence type="ECO:0000313" key="6">
    <source>
        <dbReference type="EMBL" id="CAB4881233.1"/>
    </source>
</evidence>
<proteinExistence type="predicted"/>
<dbReference type="GO" id="GO:0071555">
    <property type="term" value="P:cell wall organization"/>
    <property type="evidence" value="ECO:0007669"/>
    <property type="project" value="UniProtKB-KW"/>
</dbReference>
<dbReference type="EMBL" id="CAFBLU010000035">
    <property type="protein sequence ID" value="CAB4881233.1"/>
    <property type="molecule type" value="Genomic_DNA"/>
</dbReference>
<dbReference type="CDD" id="cd06583">
    <property type="entry name" value="PGRP"/>
    <property type="match status" value="1"/>
</dbReference>
<dbReference type="InterPro" id="IPR051206">
    <property type="entry name" value="NAMLAA_amidase_2"/>
</dbReference>
<dbReference type="AlphaFoldDB" id="A0A6J7ENZ9"/>
<name>A0A6J7ENZ9_9ZZZZ</name>
<dbReference type="PANTHER" id="PTHR30417">
    <property type="entry name" value="N-ACETYLMURAMOYL-L-ALANINE AMIDASE AMID"/>
    <property type="match status" value="1"/>
</dbReference>
<dbReference type="Gene3D" id="3.40.80.10">
    <property type="entry name" value="Peptidoglycan recognition protein-like"/>
    <property type="match status" value="1"/>
</dbReference>
<keyword evidence="3" id="KW-0378">Hydrolase</keyword>
<evidence type="ECO:0000256" key="2">
    <source>
        <dbReference type="ARBA" id="ARBA00011901"/>
    </source>
</evidence>
<evidence type="ECO:0000256" key="3">
    <source>
        <dbReference type="ARBA" id="ARBA00022801"/>
    </source>
</evidence>
<evidence type="ECO:0000256" key="1">
    <source>
        <dbReference type="ARBA" id="ARBA00001561"/>
    </source>
</evidence>